<dbReference type="GO" id="GO:0015074">
    <property type="term" value="P:DNA integration"/>
    <property type="evidence" value="ECO:0007669"/>
    <property type="project" value="InterPro"/>
</dbReference>
<feature type="region of interest" description="Disordered" evidence="2">
    <location>
        <begin position="1"/>
        <end position="29"/>
    </location>
</feature>
<accession>A0A1M7RC71</accession>
<dbReference type="EMBL" id="FRCX01000019">
    <property type="protein sequence ID" value="SHN43887.1"/>
    <property type="molecule type" value="Genomic_DNA"/>
</dbReference>
<dbReference type="InterPro" id="IPR011010">
    <property type="entry name" value="DNA_brk_join_enz"/>
</dbReference>
<evidence type="ECO:0000313" key="4">
    <source>
        <dbReference type="Proteomes" id="UP000184339"/>
    </source>
</evidence>
<name>A0A1M7RC71_9BURK</name>
<evidence type="ECO:0008006" key="5">
    <source>
        <dbReference type="Google" id="ProtNLM"/>
    </source>
</evidence>
<keyword evidence="4" id="KW-1185">Reference proteome</keyword>
<reference evidence="4" key="1">
    <citation type="submission" date="2016-11" db="EMBL/GenBank/DDBJ databases">
        <authorList>
            <person name="Varghese N."/>
            <person name="Submissions S."/>
        </authorList>
    </citation>
    <scope>NUCLEOTIDE SEQUENCE [LARGE SCALE GENOMIC DNA]</scope>
    <source>
        <strain evidence="4">Sac-22</strain>
    </source>
</reference>
<evidence type="ECO:0000256" key="1">
    <source>
        <dbReference type="ARBA" id="ARBA00023172"/>
    </source>
</evidence>
<proteinExistence type="predicted"/>
<dbReference type="AlphaFoldDB" id="A0A1M7RC71"/>
<dbReference type="STRING" id="551987.SAMN05192549_11924"/>
<dbReference type="RefSeq" id="WP_072790049.1">
    <property type="nucleotide sequence ID" value="NZ_FRCX01000019.1"/>
</dbReference>
<dbReference type="OrthoDB" id="8913764at2"/>
<gene>
    <name evidence="3" type="ORF">SAMN05192549_11924</name>
</gene>
<dbReference type="GO" id="GO:0006310">
    <property type="term" value="P:DNA recombination"/>
    <property type="evidence" value="ECO:0007669"/>
    <property type="project" value="UniProtKB-KW"/>
</dbReference>
<evidence type="ECO:0000256" key="2">
    <source>
        <dbReference type="SAM" id="MobiDB-lite"/>
    </source>
</evidence>
<protein>
    <recommendedName>
        <fullName evidence="5">Phage integrase family protein</fullName>
    </recommendedName>
</protein>
<dbReference type="InterPro" id="IPR013762">
    <property type="entry name" value="Integrase-like_cat_sf"/>
</dbReference>
<dbReference type="Proteomes" id="UP000184339">
    <property type="component" value="Unassembled WGS sequence"/>
</dbReference>
<evidence type="ECO:0000313" key="3">
    <source>
        <dbReference type="EMBL" id="SHN43887.1"/>
    </source>
</evidence>
<keyword evidence="1" id="KW-0233">DNA recombination</keyword>
<dbReference type="SUPFAM" id="SSF56349">
    <property type="entry name" value="DNA breaking-rejoining enzymes"/>
    <property type="match status" value="1"/>
</dbReference>
<feature type="compositionally biased region" description="Basic residues" evidence="2">
    <location>
        <begin position="1"/>
        <end position="13"/>
    </location>
</feature>
<sequence>MSIRHYKKDHLKQHTGLTPAPVQLPGAPESNDPLIFWTRHELEPKEVNLHTLATGQTEVEGGRNSAKFVPFTGRHKLIHQLAPSIKDSLLPARPGTVDAYIQSLRAWWRLFDAVEAASEQTGESTARIEDVRMLEMIHCYFAYKIQMDRSSFTIFRSIADATRMALGARPLYWQTPKSGDPTRHQPPEEQIKVLRLALKRECRTVLEKWELADRLNESDTAPEGQQDADLYHHIQHMRAVQKKYDKEVPTSAELRDGIDQSHFKKKSGFSISRLHETIFPTKWDADAIFHLCLCNSGWNPSTLQALDVTQNFLFSHPKDNFSGLHKRFVLTPETYLLNGNKARAKNKEQTIIGLWKTVSGPGHLIKTYMERVSSLRTVLQVRLEDEKRRYIDFIRDGAEYKEQSRQYGLLQRLEQGCRSVWLYVDKRGNIGWLGTRYLEGKTSKEGRKISYLEIILERINAQRTERNESRIPHVTPSDFRDFFATFVFRSSGGNILAVKRALGHAHLRTSSDYINNNVLNKEADDSVRRFLEILMSELGKGRVDLTILAHLHRHGVVTQEMEQRLTEHRALSRSRLNIGCKDPYNPSLQIRSSGQGPCNDNRCLLCPQNAVLLPESYDGISMRVEELLALQVNLPIEAWISASYSMELTNNLAALRLFELNLVIDSRRKWADAIKNGKHYVPGVPLSFDK</sequence>
<dbReference type="Gene3D" id="1.10.443.10">
    <property type="entry name" value="Intergrase catalytic core"/>
    <property type="match status" value="1"/>
</dbReference>
<dbReference type="GO" id="GO:0003677">
    <property type="term" value="F:DNA binding"/>
    <property type="evidence" value="ECO:0007669"/>
    <property type="project" value="InterPro"/>
</dbReference>
<organism evidence="3 4">
    <name type="scientific">Duganella sacchari</name>
    <dbReference type="NCBI Taxonomy" id="551987"/>
    <lineage>
        <taxon>Bacteria</taxon>
        <taxon>Pseudomonadati</taxon>
        <taxon>Pseudomonadota</taxon>
        <taxon>Betaproteobacteria</taxon>
        <taxon>Burkholderiales</taxon>
        <taxon>Oxalobacteraceae</taxon>
        <taxon>Telluria group</taxon>
        <taxon>Duganella</taxon>
    </lineage>
</organism>